<dbReference type="RefSeq" id="WP_244725025.1">
    <property type="nucleotide sequence ID" value="NZ_JALIRP010000004.1"/>
</dbReference>
<feature type="transmembrane region" description="Helical" evidence="1">
    <location>
        <begin position="119"/>
        <end position="140"/>
    </location>
</feature>
<dbReference type="EMBL" id="JALIRP010000004">
    <property type="protein sequence ID" value="MCJ8012228.1"/>
    <property type="molecule type" value="Genomic_DNA"/>
</dbReference>
<gene>
    <name evidence="2" type="ORF">MUG84_10835</name>
</gene>
<keyword evidence="1" id="KW-0472">Membrane</keyword>
<evidence type="ECO:0000313" key="3">
    <source>
        <dbReference type="Proteomes" id="UP001139347"/>
    </source>
</evidence>
<feature type="transmembrane region" description="Helical" evidence="1">
    <location>
        <begin position="12"/>
        <end position="31"/>
    </location>
</feature>
<keyword evidence="3" id="KW-1185">Reference proteome</keyword>
<proteinExistence type="predicted"/>
<feature type="transmembrane region" description="Helical" evidence="1">
    <location>
        <begin position="80"/>
        <end position="98"/>
    </location>
</feature>
<reference evidence="2" key="1">
    <citation type="submission" date="2022-04" db="EMBL/GenBank/DDBJ databases">
        <title>Paenibacillus mangrovi sp. nov., a novel endophytic bacterium isolated from bark of Kandelia candel.</title>
        <authorList>
            <person name="Tuo L."/>
        </authorList>
    </citation>
    <scope>NUCLEOTIDE SEQUENCE</scope>
    <source>
        <strain evidence="2">KQZ6P-2</strain>
    </source>
</reference>
<feature type="transmembrane region" description="Helical" evidence="1">
    <location>
        <begin position="43"/>
        <end position="68"/>
    </location>
</feature>
<feature type="transmembrane region" description="Helical" evidence="1">
    <location>
        <begin position="160"/>
        <end position="178"/>
    </location>
</feature>
<sequence length="197" mass="22038">MFHIFSNMILTFLMAIIWSIAGLLVTILPYAKNNQRLRLWRMILMGVIYIALTIAGLWGALLIFSYIQNDWLLIEGTIKGMVPVALTGYMPVLVFTLSRARRLGEANQEQLSAVTLAKTMDPLLVIPVYAAALASGINAFSNVVAQAVMPSLFEIVQRPVLLLLILVVPAFFIVRRYLVVLRRGRNAYDDVCPSDVR</sequence>
<evidence type="ECO:0000256" key="1">
    <source>
        <dbReference type="SAM" id="Phobius"/>
    </source>
</evidence>
<keyword evidence="1" id="KW-0812">Transmembrane</keyword>
<accession>A0A9X2B5Y4</accession>
<comment type="caution">
    <text evidence="2">The sequence shown here is derived from an EMBL/GenBank/DDBJ whole genome shotgun (WGS) entry which is preliminary data.</text>
</comment>
<dbReference type="AlphaFoldDB" id="A0A9X2B5Y4"/>
<dbReference type="Proteomes" id="UP001139347">
    <property type="component" value="Unassembled WGS sequence"/>
</dbReference>
<organism evidence="2 3">
    <name type="scientific">Paenibacillus mangrovi</name>
    <dbReference type="NCBI Taxonomy" id="2931978"/>
    <lineage>
        <taxon>Bacteria</taxon>
        <taxon>Bacillati</taxon>
        <taxon>Bacillota</taxon>
        <taxon>Bacilli</taxon>
        <taxon>Bacillales</taxon>
        <taxon>Paenibacillaceae</taxon>
        <taxon>Paenibacillus</taxon>
    </lineage>
</organism>
<evidence type="ECO:0000313" key="2">
    <source>
        <dbReference type="EMBL" id="MCJ8012228.1"/>
    </source>
</evidence>
<keyword evidence="1" id="KW-1133">Transmembrane helix</keyword>
<name>A0A9X2B5Y4_9BACL</name>
<protein>
    <submittedName>
        <fullName evidence="2">Uncharacterized protein</fullName>
    </submittedName>
</protein>